<keyword evidence="2" id="KW-1185">Reference proteome</keyword>
<dbReference type="InterPro" id="IPR058532">
    <property type="entry name" value="YjbR/MT2646/Rv2570-like"/>
</dbReference>
<dbReference type="RefSeq" id="WP_096802440.1">
    <property type="nucleotide sequence ID" value="NZ_CP023563.1"/>
</dbReference>
<sequence>MAHPQMFDDDDPLLERVRAIALALPGAQEKISHGRPAFFTTRVHCYYGGSVRTDGHWHAHDRAVVLHLPTAETAALLEEARCFVPAYLGPSGWIGVDLDERTDAQELAELIEESYRTVAPTRLVAQLDDTAR</sequence>
<protein>
    <submittedName>
        <fullName evidence="1">Phosphoribosylglycinamide formyltransferase</fullName>
    </submittedName>
</protein>
<dbReference type="Proteomes" id="UP000218165">
    <property type="component" value="Chromosome"/>
</dbReference>
<evidence type="ECO:0000313" key="2">
    <source>
        <dbReference type="Proteomes" id="UP000218165"/>
    </source>
</evidence>
<organism evidence="1 2">
    <name type="scientific">Brachybacterium vulturis</name>
    <dbReference type="NCBI Taxonomy" id="2017484"/>
    <lineage>
        <taxon>Bacteria</taxon>
        <taxon>Bacillati</taxon>
        <taxon>Actinomycetota</taxon>
        <taxon>Actinomycetes</taxon>
        <taxon>Micrococcales</taxon>
        <taxon>Dermabacteraceae</taxon>
        <taxon>Brachybacterium</taxon>
    </lineage>
</organism>
<dbReference type="AlphaFoldDB" id="A0A291GLD2"/>
<dbReference type="KEGG" id="brz:CFK38_07060"/>
<name>A0A291GLD2_9MICO</name>
<dbReference type="EMBL" id="CP023563">
    <property type="protein sequence ID" value="ATG51313.1"/>
    <property type="molecule type" value="Genomic_DNA"/>
</dbReference>
<reference evidence="2" key="1">
    <citation type="submission" date="2017-09" db="EMBL/GenBank/DDBJ databases">
        <title>Brachybacterium sp. VM2412.</title>
        <authorList>
            <person name="Tak E.J."/>
            <person name="Bae J.-W."/>
        </authorList>
    </citation>
    <scope>NUCLEOTIDE SEQUENCE [LARGE SCALE GENOMIC DNA]</scope>
    <source>
        <strain evidence="2">VM2412</strain>
    </source>
</reference>
<proteinExistence type="predicted"/>
<accession>A0A291GLD2</accession>
<keyword evidence="1" id="KW-0808">Transferase</keyword>
<dbReference type="Gene3D" id="3.90.1150.30">
    <property type="match status" value="1"/>
</dbReference>
<dbReference type="Pfam" id="PF04237">
    <property type="entry name" value="YjbR"/>
    <property type="match status" value="1"/>
</dbReference>
<dbReference type="OrthoDB" id="8479417at2"/>
<dbReference type="SUPFAM" id="SSF142906">
    <property type="entry name" value="YjbR-like"/>
    <property type="match status" value="1"/>
</dbReference>
<dbReference type="InterPro" id="IPR038056">
    <property type="entry name" value="YjbR-like_sf"/>
</dbReference>
<gene>
    <name evidence="1" type="ORF">CFK38_07060</name>
</gene>
<evidence type="ECO:0000313" key="1">
    <source>
        <dbReference type="EMBL" id="ATG51313.1"/>
    </source>
</evidence>
<dbReference type="GO" id="GO:0016740">
    <property type="term" value="F:transferase activity"/>
    <property type="evidence" value="ECO:0007669"/>
    <property type="project" value="UniProtKB-KW"/>
</dbReference>